<feature type="region of interest" description="Disordered" evidence="1">
    <location>
        <begin position="143"/>
        <end position="162"/>
    </location>
</feature>
<gene>
    <name evidence="2" type="ORF">LX32DRAFT_254839</name>
</gene>
<dbReference type="AlphaFoldDB" id="A0AAD9M6H7"/>
<proteinExistence type="predicted"/>
<organism evidence="2 3">
    <name type="scientific">Colletotrichum zoysiae</name>
    <dbReference type="NCBI Taxonomy" id="1216348"/>
    <lineage>
        <taxon>Eukaryota</taxon>
        <taxon>Fungi</taxon>
        <taxon>Dikarya</taxon>
        <taxon>Ascomycota</taxon>
        <taxon>Pezizomycotina</taxon>
        <taxon>Sordariomycetes</taxon>
        <taxon>Hypocreomycetidae</taxon>
        <taxon>Glomerellales</taxon>
        <taxon>Glomerellaceae</taxon>
        <taxon>Colletotrichum</taxon>
        <taxon>Colletotrichum graminicola species complex</taxon>
    </lineage>
</organism>
<reference evidence="2" key="1">
    <citation type="submission" date="2021-06" db="EMBL/GenBank/DDBJ databases">
        <title>Comparative genomics, transcriptomics and evolutionary studies reveal genomic signatures of adaptation to plant cell wall in hemibiotrophic fungi.</title>
        <authorList>
            <consortium name="DOE Joint Genome Institute"/>
            <person name="Baroncelli R."/>
            <person name="Diaz J.F."/>
            <person name="Benocci T."/>
            <person name="Peng M."/>
            <person name="Battaglia E."/>
            <person name="Haridas S."/>
            <person name="Andreopoulos W."/>
            <person name="Labutti K."/>
            <person name="Pangilinan J."/>
            <person name="Floch G.L."/>
            <person name="Makela M.R."/>
            <person name="Henrissat B."/>
            <person name="Grigoriev I.V."/>
            <person name="Crouch J.A."/>
            <person name="De Vries R.P."/>
            <person name="Sukno S.A."/>
            <person name="Thon M.R."/>
        </authorList>
    </citation>
    <scope>NUCLEOTIDE SEQUENCE</scope>
    <source>
        <strain evidence="2">MAFF235873</strain>
    </source>
</reference>
<dbReference type="Proteomes" id="UP001232148">
    <property type="component" value="Unassembled WGS sequence"/>
</dbReference>
<accession>A0AAD9M6H7</accession>
<sequence length="171" mass="19253">MFYSPAMNERCNDPIAKRVLVSVSKKSPYWSLAWLENERLVDEELVNVAIDLINSSNTAAQVAHTDIMLVAAERWPGRVWIVIDIFSTKYDPSKAHLPGQNDLPVIAISFSQKSSIQIATDGITKMVNKKIQEVHDLHGDGSRAPFQIDHTNNNIPTFRSPRTRIPMISEN</sequence>
<evidence type="ECO:0000313" key="2">
    <source>
        <dbReference type="EMBL" id="KAK2035174.1"/>
    </source>
</evidence>
<keyword evidence="3" id="KW-1185">Reference proteome</keyword>
<evidence type="ECO:0000256" key="1">
    <source>
        <dbReference type="SAM" id="MobiDB-lite"/>
    </source>
</evidence>
<protein>
    <submittedName>
        <fullName evidence="2">Uncharacterized protein</fullName>
    </submittedName>
</protein>
<comment type="caution">
    <text evidence="2">The sequence shown here is derived from an EMBL/GenBank/DDBJ whole genome shotgun (WGS) entry which is preliminary data.</text>
</comment>
<name>A0AAD9M6H7_9PEZI</name>
<evidence type="ECO:0000313" key="3">
    <source>
        <dbReference type="Proteomes" id="UP001232148"/>
    </source>
</evidence>
<dbReference type="EMBL" id="MU842810">
    <property type="protein sequence ID" value="KAK2035174.1"/>
    <property type="molecule type" value="Genomic_DNA"/>
</dbReference>